<dbReference type="EMBL" id="JANPWB010000013">
    <property type="protein sequence ID" value="KAJ1109040.1"/>
    <property type="molecule type" value="Genomic_DNA"/>
</dbReference>
<evidence type="ECO:0000313" key="2">
    <source>
        <dbReference type="EMBL" id="KAJ1109040.1"/>
    </source>
</evidence>
<feature type="compositionally biased region" description="Low complexity" evidence="1">
    <location>
        <begin position="7"/>
        <end position="23"/>
    </location>
</feature>
<keyword evidence="3" id="KW-1185">Reference proteome</keyword>
<dbReference type="Proteomes" id="UP001066276">
    <property type="component" value="Chromosome 9"/>
</dbReference>
<sequence>MPPGPCWSSRGPRWSSRGPRGLHPGPPPAPKEARADRTSVSFSSSLEEASPHLLRVQPPPSGRVVGASRPRHTAPAAQAAPLHVAAPPRGSVHEPNSHSRRTILPRITAEGPFTSPMSFEVVQAPARLPAERYASLVPSDSVG</sequence>
<accession>A0AAV7N8J6</accession>
<feature type="region of interest" description="Disordered" evidence="1">
    <location>
        <begin position="1"/>
        <end position="101"/>
    </location>
</feature>
<dbReference type="AlphaFoldDB" id="A0AAV7N8J6"/>
<gene>
    <name evidence="2" type="ORF">NDU88_006409</name>
</gene>
<comment type="caution">
    <text evidence="2">The sequence shown here is derived from an EMBL/GenBank/DDBJ whole genome shotgun (WGS) entry which is preliminary data.</text>
</comment>
<name>A0AAV7N8J6_PLEWA</name>
<feature type="compositionally biased region" description="Low complexity" evidence="1">
    <location>
        <begin position="39"/>
        <end position="48"/>
    </location>
</feature>
<proteinExistence type="predicted"/>
<evidence type="ECO:0000256" key="1">
    <source>
        <dbReference type="SAM" id="MobiDB-lite"/>
    </source>
</evidence>
<protein>
    <submittedName>
        <fullName evidence="2">Uncharacterized protein</fullName>
    </submittedName>
</protein>
<feature type="compositionally biased region" description="Low complexity" evidence="1">
    <location>
        <begin position="74"/>
        <end position="88"/>
    </location>
</feature>
<evidence type="ECO:0000313" key="3">
    <source>
        <dbReference type="Proteomes" id="UP001066276"/>
    </source>
</evidence>
<reference evidence="2" key="1">
    <citation type="journal article" date="2022" name="bioRxiv">
        <title>Sequencing and chromosome-scale assembly of the giantPleurodeles waltlgenome.</title>
        <authorList>
            <person name="Brown T."/>
            <person name="Elewa A."/>
            <person name="Iarovenko S."/>
            <person name="Subramanian E."/>
            <person name="Araus A.J."/>
            <person name="Petzold A."/>
            <person name="Susuki M."/>
            <person name="Suzuki K.-i.T."/>
            <person name="Hayashi T."/>
            <person name="Toyoda A."/>
            <person name="Oliveira C."/>
            <person name="Osipova E."/>
            <person name="Leigh N.D."/>
            <person name="Simon A."/>
            <person name="Yun M.H."/>
        </authorList>
    </citation>
    <scope>NUCLEOTIDE SEQUENCE</scope>
    <source>
        <strain evidence="2">20211129_DDA</strain>
        <tissue evidence="2">Liver</tissue>
    </source>
</reference>
<organism evidence="2 3">
    <name type="scientific">Pleurodeles waltl</name>
    <name type="common">Iberian ribbed newt</name>
    <dbReference type="NCBI Taxonomy" id="8319"/>
    <lineage>
        <taxon>Eukaryota</taxon>
        <taxon>Metazoa</taxon>
        <taxon>Chordata</taxon>
        <taxon>Craniata</taxon>
        <taxon>Vertebrata</taxon>
        <taxon>Euteleostomi</taxon>
        <taxon>Amphibia</taxon>
        <taxon>Batrachia</taxon>
        <taxon>Caudata</taxon>
        <taxon>Salamandroidea</taxon>
        <taxon>Salamandridae</taxon>
        <taxon>Pleurodelinae</taxon>
        <taxon>Pleurodeles</taxon>
    </lineage>
</organism>